<dbReference type="AlphaFoldDB" id="A0A0K1Q9K7"/>
<dbReference type="PATRIC" id="fig|1391654.3.peg.9205"/>
<dbReference type="Proteomes" id="UP000064967">
    <property type="component" value="Chromosome"/>
</dbReference>
<dbReference type="KEGG" id="llu:AKJ09_09082"/>
<gene>
    <name evidence="1" type="ORF">AKJ09_09082</name>
</gene>
<dbReference type="OrthoDB" id="8716700at2"/>
<organism evidence="1 2">
    <name type="scientific">Labilithrix luteola</name>
    <dbReference type="NCBI Taxonomy" id="1391654"/>
    <lineage>
        <taxon>Bacteria</taxon>
        <taxon>Pseudomonadati</taxon>
        <taxon>Myxococcota</taxon>
        <taxon>Polyangia</taxon>
        <taxon>Polyangiales</taxon>
        <taxon>Labilitrichaceae</taxon>
        <taxon>Labilithrix</taxon>
    </lineage>
</organism>
<dbReference type="Gene3D" id="3.40.630.40">
    <property type="entry name" value="Zn-dependent exopeptidases"/>
    <property type="match status" value="1"/>
</dbReference>
<proteinExistence type="predicted"/>
<dbReference type="InterPro" id="IPR007709">
    <property type="entry name" value="N-FG_amidohydro"/>
</dbReference>
<dbReference type="EMBL" id="CP012333">
    <property type="protein sequence ID" value="AKV02419.1"/>
    <property type="molecule type" value="Genomic_DNA"/>
</dbReference>
<accession>A0A0K1Q9K7</accession>
<sequence>MSVPFSVIEPTDEETPLTVEIPHAGLGVDGPSLSYLAAPARSIGRDADLYVDELYADVPSRGATLIVAHASRYVVDLNRSEKDIDSESVEGAPATARATRGIVWRLTSDGVRVLERPLPRAELERRLDTYYRPYHRTLAEIIERKRARFGFAIVLAAHSMPSVGRQSHGDNHHVRADVVPGTRGRTSAARSFIEAVDRHARAAKLSVVHDDPYQGGFTTAHYGRPDLHVHVVQVELARRLYMDEAALAKNGGFERTRAWCAELAATLGRTRPF</sequence>
<dbReference type="SUPFAM" id="SSF53187">
    <property type="entry name" value="Zn-dependent exopeptidases"/>
    <property type="match status" value="1"/>
</dbReference>
<dbReference type="Pfam" id="PF05013">
    <property type="entry name" value="FGase"/>
    <property type="match status" value="1"/>
</dbReference>
<name>A0A0K1Q9K7_9BACT</name>
<keyword evidence="2" id="KW-1185">Reference proteome</keyword>
<dbReference type="STRING" id="1391654.AKJ09_09082"/>
<evidence type="ECO:0000313" key="2">
    <source>
        <dbReference type="Proteomes" id="UP000064967"/>
    </source>
</evidence>
<reference evidence="1 2" key="1">
    <citation type="submission" date="2015-08" db="EMBL/GenBank/DDBJ databases">
        <authorList>
            <person name="Babu N.S."/>
            <person name="Beckwith C.J."/>
            <person name="Beseler K.G."/>
            <person name="Brison A."/>
            <person name="Carone J.V."/>
            <person name="Caskin T.P."/>
            <person name="Diamond M."/>
            <person name="Durham M.E."/>
            <person name="Foxe J.M."/>
            <person name="Go M."/>
            <person name="Henderson B.A."/>
            <person name="Jones I.B."/>
            <person name="McGettigan J.A."/>
            <person name="Micheletti S.J."/>
            <person name="Nasrallah M.E."/>
            <person name="Ortiz D."/>
            <person name="Piller C.R."/>
            <person name="Privatt S.R."/>
            <person name="Schneider S.L."/>
            <person name="Sharp S."/>
            <person name="Smith T.C."/>
            <person name="Stanton J.D."/>
            <person name="Ullery H.E."/>
            <person name="Wilson R.J."/>
            <person name="Serrano M.G."/>
            <person name="Buck G."/>
            <person name="Lee V."/>
            <person name="Wang Y."/>
            <person name="Carvalho R."/>
            <person name="Voegtly L."/>
            <person name="Shi R."/>
            <person name="Duckworth R."/>
            <person name="Johnson A."/>
            <person name="Loviza R."/>
            <person name="Walstead R."/>
            <person name="Shah Z."/>
            <person name="Kiflezghi M."/>
            <person name="Wade K."/>
            <person name="Ball S.L."/>
            <person name="Bradley K.W."/>
            <person name="Asai D.J."/>
            <person name="Bowman C.A."/>
            <person name="Russell D.A."/>
            <person name="Pope W.H."/>
            <person name="Jacobs-Sera D."/>
            <person name="Hendrix R.W."/>
            <person name="Hatfull G.F."/>
        </authorList>
    </citation>
    <scope>NUCLEOTIDE SEQUENCE [LARGE SCALE GENOMIC DNA]</scope>
    <source>
        <strain evidence="1 2">DSM 27648</strain>
    </source>
</reference>
<protein>
    <submittedName>
        <fullName evidence="1">N-formylglutamate deformylase</fullName>
    </submittedName>
</protein>
<evidence type="ECO:0000313" key="1">
    <source>
        <dbReference type="EMBL" id="AKV02419.1"/>
    </source>
</evidence>
<dbReference type="RefSeq" id="WP_146653345.1">
    <property type="nucleotide sequence ID" value="NZ_CP012333.1"/>
</dbReference>